<keyword evidence="5" id="KW-0804">Transcription</keyword>
<keyword evidence="2" id="KW-0663">Pyridoxal phosphate</keyword>
<dbReference type="PANTHER" id="PTHR46577:SF1">
    <property type="entry name" value="HTH-TYPE TRANSCRIPTIONAL REGULATORY PROTEIN GABR"/>
    <property type="match status" value="1"/>
</dbReference>
<evidence type="ECO:0000256" key="3">
    <source>
        <dbReference type="ARBA" id="ARBA00023015"/>
    </source>
</evidence>
<keyword evidence="3" id="KW-0805">Transcription regulation</keyword>
<sequence length="496" mass="55299">MSKQPTAAWPYLLQLDHTGKEPLYLQLYHALRQAILSRQLSAGTQLPPTRVLATELAVSRTTVITAFEQLVTEGYLEAHVGAGTFVASTLPEEMLQVHAQQAPPQEGKKPPRLSQRVQQVMHSPLRPPVQALSAKAFQPGLPALDAFPFDVWSRIAARRYHHPPPELLTYGDPTGYRPLRDALAQYLTASRAVRCQPEQVLIVSGAQQAIDLIARVLLNEGDMVWVEDPGYPRAHTILLGAGIRVVSIPLDQEGLNVEAGKRLSERAHLAYVTPSHQYPLGVTMSLARRLALLDWAQRVGAWILEDDYDSEFRYCGHPLASLQGLDTHGRVIYMGSFSKVLFPALRLGYLVLPLELVEPFIAMRALYGHTSPLLEQAIVADFIMEGHFLRHIRRMRTLYAHRQQILIEAIRQELHGVIELEKHEAGMHLIGWLLQGLDDRLVSQLAARQGIDVRALSACSKQEFKSSGLLLGYAGVNEQEIREGIKHLAKVVEAIV</sequence>
<dbReference type="CDD" id="cd07377">
    <property type="entry name" value="WHTH_GntR"/>
    <property type="match status" value="1"/>
</dbReference>
<organism evidence="7 8">
    <name type="scientific">Ktedonospora formicarum</name>
    <dbReference type="NCBI Taxonomy" id="2778364"/>
    <lineage>
        <taxon>Bacteria</taxon>
        <taxon>Bacillati</taxon>
        <taxon>Chloroflexota</taxon>
        <taxon>Ktedonobacteria</taxon>
        <taxon>Ktedonobacterales</taxon>
        <taxon>Ktedonobacteraceae</taxon>
        <taxon>Ktedonospora</taxon>
    </lineage>
</organism>
<dbReference type="Proteomes" id="UP000612362">
    <property type="component" value="Unassembled WGS sequence"/>
</dbReference>
<evidence type="ECO:0000313" key="8">
    <source>
        <dbReference type="Proteomes" id="UP000612362"/>
    </source>
</evidence>
<dbReference type="CDD" id="cd00609">
    <property type="entry name" value="AAT_like"/>
    <property type="match status" value="1"/>
</dbReference>
<dbReference type="InterPro" id="IPR004839">
    <property type="entry name" value="Aminotransferase_I/II_large"/>
</dbReference>
<dbReference type="GO" id="GO:0030170">
    <property type="term" value="F:pyridoxal phosphate binding"/>
    <property type="evidence" value="ECO:0007669"/>
    <property type="project" value="InterPro"/>
</dbReference>
<dbReference type="InterPro" id="IPR015421">
    <property type="entry name" value="PyrdxlP-dep_Trfase_major"/>
</dbReference>
<dbReference type="SMART" id="SM00345">
    <property type="entry name" value="HTH_GNTR"/>
    <property type="match status" value="1"/>
</dbReference>
<dbReference type="Pfam" id="PF00155">
    <property type="entry name" value="Aminotran_1_2"/>
    <property type="match status" value="1"/>
</dbReference>
<dbReference type="EMBL" id="BNJF01000009">
    <property type="protein sequence ID" value="GHO50708.1"/>
    <property type="molecule type" value="Genomic_DNA"/>
</dbReference>
<evidence type="ECO:0000259" key="6">
    <source>
        <dbReference type="PROSITE" id="PS50949"/>
    </source>
</evidence>
<evidence type="ECO:0000256" key="5">
    <source>
        <dbReference type="ARBA" id="ARBA00023163"/>
    </source>
</evidence>
<dbReference type="Pfam" id="PF00392">
    <property type="entry name" value="GntR"/>
    <property type="match status" value="1"/>
</dbReference>
<gene>
    <name evidence="7" type="ORF">KSX_88710</name>
</gene>
<dbReference type="PROSITE" id="PS50949">
    <property type="entry name" value="HTH_GNTR"/>
    <property type="match status" value="1"/>
</dbReference>
<dbReference type="PRINTS" id="PR00035">
    <property type="entry name" value="HTHGNTR"/>
</dbReference>
<reference evidence="7" key="1">
    <citation type="submission" date="2020-10" db="EMBL/GenBank/DDBJ databases">
        <title>Taxonomic study of unclassified bacteria belonging to the class Ktedonobacteria.</title>
        <authorList>
            <person name="Yabe S."/>
            <person name="Wang C.M."/>
            <person name="Zheng Y."/>
            <person name="Sakai Y."/>
            <person name="Cavaletti L."/>
            <person name="Monciardini P."/>
            <person name="Donadio S."/>
        </authorList>
    </citation>
    <scope>NUCLEOTIDE SEQUENCE</scope>
    <source>
        <strain evidence="7">SOSP1-1</strain>
    </source>
</reference>
<evidence type="ECO:0000256" key="2">
    <source>
        <dbReference type="ARBA" id="ARBA00022898"/>
    </source>
</evidence>
<dbReference type="AlphaFoldDB" id="A0A8J3IB89"/>
<name>A0A8J3IB89_9CHLR</name>
<dbReference type="InterPro" id="IPR015424">
    <property type="entry name" value="PyrdxlP-dep_Trfase"/>
</dbReference>
<feature type="domain" description="HTH gntR-type" evidence="6">
    <location>
        <begin position="21"/>
        <end position="89"/>
    </location>
</feature>
<proteinExistence type="inferred from homology"/>
<dbReference type="InterPro" id="IPR000524">
    <property type="entry name" value="Tscrpt_reg_HTH_GntR"/>
</dbReference>
<evidence type="ECO:0000256" key="1">
    <source>
        <dbReference type="ARBA" id="ARBA00005384"/>
    </source>
</evidence>
<protein>
    <submittedName>
        <fullName evidence="7">GntR family transcriptional regulator</fullName>
    </submittedName>
</protein>
<dbReference type="GO" id="GO:0003700">
    <property type="term" value="F:DNA-binding transcription factor activity"/>
    <property type="evidence" value="ECO:0007669"/>
    <property type="project" value="InterPro"/>
</dbReference>
<dbReference type="GO" id="GO:0003677">
    <property type="term" value="F:DNA binding"/>
    <property type="evidence" value="ECO:0007669"/>
    <property type="project" value="UniProtKB-KW"/>
</dbReference>
<dbReference type="InterPro" id="IPR036388">
    <property type="entry name" value="WH-like_DNA-bd_sf"/>
</dbReference>
<dbReference type="InterPro" id="IPR036390">
    <property type="entry name" value="WH_DNA-bd_sf"/>
</dbReference>
<dbReference type="RefSeq" id="WP_220199686.1">
    <property type="nucleotide sequence ID" value="NZ_BNJF01000009.1"/>
</dbReference>
<accession>A0A8J3IB89</accession>
<dbReference type="PANTHER" id="PTHR46577">
    <property type="entry name" value="HTH-TYPE TRANSCRIPTIONAL REGULATORY PROTEIN GABR"/>
    <property type="match status" value="1"/>
</dbReference>
<dbReference type="Gene3D" id="1.10.10.10">
    <property type="entry name" value="Winged helix-like DNA-binding domain superfamily/Winged helix DNA-binding domain"/>
    <property type="match status" value="1"/>
</dbReference>
<dbReference type="SUPFAM" id="SSF46785">
    <property type="entry name" value="Winged helix' DNA-binding domain"/>
    <property type="match status" value="1"/>
</dbReference>
<dbReference type="SUPFAM" id="SSF53383">
    <property type="entry name" value="PLP-dependent transferases"/>
    <property type="match status" value="1"/>
</dbReference>
<dbReference type="Gene3D" id="3.40.640.10">
    <property type="entry name" value="Type I PLP-dependent aspartate aminotransferase-like (Major domain)"/>
    <property type="match status" value="1"/>
</dbReference>
<keyword evidence="4" id="KW-0238">DNA-binding</keyword>
<evidence type="ECO:0000313" key="7">
    <source>
        <dbReference type="EMBL" id="GHO50708.1"/>
    </source>
</evidence>
<evidence type="ECO:0000256" key="4">
    <source>
        <dbReference type="ARBA" id="ARBA00023125"/>
    </source>
</evidence>
<dbReference type="InterPro" id="IPR051446">
    <property type="entry name" value="HTH_trans_reg/aminotransferase"/>
</dbReference>
<comment type="similarity">
    <text evidence="1">In the C-terminal section; belongs to the class-I pyridoxal-phosphate-dependent aminotransferase family.</text>
</comment>
<keyword evidence="8" id="KW-1185">Reference proteome</keyword>
<comment type="caution">
    <text evidence="7">The sequence shown here is derived from an EMBL/GenBank/DDBJ whole genome shotgun (WGS) entry which is preliminary data.</text>
</comment>